<dbReference type="Pfam" id="PF00501">
    <property type="entry name" value="AMP-binding"/>
    <property type="match status" value="1"/>
</dbReference>
<dbReference type="PROSITE" id="PS00455">
    <property type="entry name" value="AMP_BINDING"/>
    <property type="match status" value="1"/>
</dbReference>
<evidence type="ECO:0000313" key="6">
    <source>
        <dbReference type="Proteomes" id="UP000198960"/>
    </source>
</evidence>
<dbReference type="FunFam" id="3.30.300.30:FF:000008">
    <property type="entry name" value="2,3-dihydroxybenzoate-AMP ligase"/>
    <property type="match status" value="1"/>
</dbReference>
<sequence>MDALTATERTIPQMLFAGAERYADSLAVADGDVRLTYAQLRDRALEFGRGALALGVRRGDRVGLWAPNTHRWVVASLGLHLAGATVVPLNTRYRGSEAREILARVRARFVVVQSGFLGYDYATAALEALDGDESVLDDLTVVDLGAERGDVERGVLGWEDLRERAATVPEDEIRRAAAEVEPDDLSEIIFTSGTTGRPKGVLIPHGPALDLYATYAQVWGLREGDRYLVVLPFFHTGGNKAGMIVSLQHGLTVVPMAVFDADEALRLIETERISIMNGSPTIYYALLESPRRESTDLSSLRRAATGAAVVPVALIERSRVDLPFERLVTAYGMTECIGTATMCRDDDGDEVIANTNGRAVPGVELRVVDREGRDLPPGESGEVLIRGANVTPGYWEDPDATAAAIDADGWLHSGDIGHLDATGNLKITDRLKDMFIVGGFNVSPAEVEQVLARHPLVSEVAVVGVPDDRLGEVPRAYVVRRRGAEGTAEELIGWAKERLANFKVPRSVEFADDLPRNASGKVLKRELRSAVGG</sequence>
<evidence type="ECO:0000259" key="3">
    <source>
        <dbReference type="Pfam" id="PF00501"/>
    </source>
</evidence>
<dbReference type="NCBIfam" id="NF005801">
    <property type="entry name" value="PRK07656.1"/>
    <property type="match status" value="1"/>
</dbReference>
<feature type="domain" description="AMP-binding enzyme C-terminal" evidence="4">
    <location>
        <begin position="446"/>
        <end position="521"/>
    </location>
</feature>
<dbReference type="InterPro" id="IPR025110">
    <property type="entry name" value="AMP-bd_C"/>
</dbReference>
<proteinExistence type="inferred from homology"/>
<dbReference type="EMBL" id="FOEE01000014">
    <property type="protein sequence ID" value="SEP19903.1"/>
    <property type="molecule type" value="Genomic_DNA"/>
</dbReference>
<dbReference type="InterPro" id="IPR045851">
    <property type="entry name" value="AMP-bd_C_sf"/>
</dbReference>
<gene>
    <name evidence="5" type="ORF">SAMN05660991_03857</name>
</gene>
<evidence type="ECO:0000256" key="2">
    <source>
        <dbReference type="ARBA" id="ARBA00022598"/>
    </source>
</evidence>
<dbReference type="InterPro" id="IPR042099">
    <property type="entry name" value="ANL_N_sf"/>
</dbReference>
<dbReference type="PANTHER" id="PTHR43201">
    <property type="entry name" value="ACYL-COA SYNTHETASE"/>
    <property type="match status" value="1"/>
</dbReference>
<organism evidence="5 6">
    <name type="scientific">Trujillonella endophytica</name>
    <dbReference type="NCBI Taxonomy" id="673521"/>
    <lineage>
        <taxon>Bacteria</taxon>
        <taxon>Bacillati</taxon>
        <taxon>Actinomycetota</taxon>
        <taxon>Actinomycetes</taxon>
        <taxon>Geodermatophilales</taxon>
        <taxon>Geodermatophilaceae</taxon>
        <taxon>Trujillonella</taxon>
    </lineage>
</organism>
<dbReference type="Gene3D" id="3.40.50.12780">
    <property type="entry name" value="N-terminal domain of ligase-like"/>
    <property type="match status" value="1"/>
</dbReference>
<accession>A0A1H8VXA5</accession>
<dbReference type="Proteomes" id="UP000198960">
    <property type="component" value="Unassembled WGS sequence"/>
</dbReference>
<comment type="similarity">
    <text evidence="1">Belongs to the ATP-dependent AMP-binding enzyme family.</text>
</comment>
<keyword evidence="6" id="KW-1185">Reference proteome</keyword>
<protein>
    <submittedName>
        <fullName evidence="5">Acyl-CoA synthetase (AMP-forming)/AMP-acid ligase II</fullName>
    </submittedName>
</protein>
<dbReference type="Pfam" id="PF13193">
    <property type="entry name" value="AMP-binding_C"/>
    <property type="match status" value="1"/>
</dbReference>
<dbReference type="OrthoDB" id="9803968at2"/>
<dbReference type="SUPFAM" id="SSF56801">
    <property type="entry name" value="Acetyl-CoA synthetase-like"/>
    <property type="match status" value="1"/>
</dbReference>
<dbReference type="GO" id="GO:0006631">
    <property type="term" value="P:fatty acid metabolic process"/>
    <property type="evidence" value="ECO:0007669"/>
    <property type="project" value="TreeGrafter"/>
</dbReference>
<feature type="domain" description="AMP-dependent synthetase/ligase" evidence="3">
    <location>
        <begin position="18"/>
        <end position="395"/>
    </location>
</feature>
<dbReference type="Gene3D" id="3.30.300.30">
    <property type="match status" value="1"/>
</dbReference>
<evidence type="ECO:0000313" key="5">
    <source>
        <dbReference type="EMBL" id="SEP19903.1"/>
    </source>
</evidence>
<evidence type="ECO:0000256" key="1">
    <source>
        <dbReference type="ARBA" id="ARBA00006432"/>
    </source>
</evidence>
<dbReference type="GO" id="GO:0031956">
    <property type="term" value="F:medium-chain fatty acid-CoA ligase activity"/>
    <property type="evidence" value="ECO:0007669"/>
    <property type="project" value="TreeGrafter"/>
</dbReference>
<name>A0A1H8VXA5_9ACTN</name>
<dbReference type="InterPro" id="IPR020845">
    <property type="entry name" value="AMP-binding_CS"/>
</dbReference>
<evidence type="ECO:0000259" key="4">
    <source>
        <dbReference type="Pfam" id="PF13193"/>
    </source>
</evidence>
<dbReference type="AlphaFoldDB" id="A0A1H8VXA5"/>
<keyword evidence="2 5" id="KW-0436">Ligase</keyword>
<dbReference type="InterPro" id="IPR000873">
    <property type="entry name" value="AMP-dep_synth/lig_dom"/>
</dbReference>
<dbReference type="PANTHER" id="PTHR43201:SF5">
    <property type="entry name" value="MEDIUM-CHAIN ACYL-COA LIGASE ACSF2, MITOCHONDRIAL"/>
    <property type="match status" value="1"/>
</dbReference>
<reference evidence="6" key="1">
    <citation type="submission" date="2016-10" db="EMBL/GenBank/DDBJ databases">
        <authorList>
            <person name="Varghese N."/>
            <person name="Submissions S."/>
        </authorList>
    </citation>
    <scope>NUCLEOTIDE SEQUENCE [LARGE SCALE GENOMIC DNA]</scope>
    <source>
        <strain evidence="6">DSM 45413</strain>
    </source>
</reference>
<dbReference type="STRING" id="673521.SAMN05660991_03857"/>